<organism evidence="6 7">
    <name type="scientific">Sphagnum jensenii</name>
    <dbReference type="NCBI Taxonomy" id="128206"/>
    <lineage>
        <taxon>Eukaryota</taxon>
        <taxon>Viridiplantae</taxon>
        <taxon>Streptophyta</taxon>
        <taxon>Embryophyta</taxon>
        <taxon>Bryophyta</taxon>
        <taxon>Sphagnophytina</taxon>
        <taxon>Sphagnopsida</taxon>
        <taxon>Sphagnales</taxon>
        <taxon>Sphagnaceae</taxon>
        <taxon>Sphagnum</taxon>
    </lineage>
</organism>
<dbReference type="Pfam" id="PF01734">
    <property type="entry name" value="Patatin"/>
    <property type="match status" value="1"/>
</dbReference>
<keyword evidence="2 4" id="KW-0443">Lipid metabolism</keyword>
<evidence type="ECO:0000256" key="4">
    <source>
        <dbReference type="RuleBase" id="RU361262"/>
    </source>
</evidence>
<evidence type="ECO:0000313" key="6">
    <source>
        <dbReference type="EMBL" id="CAK9272550.1"/>
    </source>
</evidence>
<dbReference type="Gene3D" id="3.40.1090.10">
    <property type="entry name" value="Cytosolic phospholipase A2 catalytic domain"/>
    <property type="match status" value="1"/>
</dbReference>
<feature type="short sequence motif" description="GXSXG" evidence="3">
    <location>
        <begin position="54"/>
        <end position="58"/>
    </location>
</feature>
<reference evidence="6" key="1">
    <citation type="submission" date="2024-02" db="EMBL/GenBank/DDBJ databases">
        <authorList>
            <consortium name="ELIXIR-Norway"/>
            <consortium name="Elixir Norway"/>
        </authorList>
    </citation>
    <scope>NUCLEOTIDE SEQUENCE</scope>
</reference>
<feature type="short sequence motif" description="GXGXXG" evidence="3">
    <location>
        <begin position="16"/>
        <end position="21"/>
    </location>
</feature>
<comment type="caution">
    <text evidence="3">Lacks conserved residue(s) required for the propagation of feature annotation.</text>
</comment>
<evidence type="ECO:0000256" key="1">
    <source>
        <dbReference type="ARBA" id="ARBA00010240"/>
    </source>
</evidence>
<evidence type="ECO:0000256" key="2">
    <source>
        <dbReference type="ARBA" id="ARBA00023098"/>
    </source>
</evidence>
<dbReference type="EMBL" id="OZ020099">
    <property type="protein sequence ID" value="CAK9272550.1"/>
    <property type="molecule type" value="Genomic_DNA"/>
</dbReference>
<gene>
    <name evidence="6" type="ORF">CSSPJE1EN1_LOCUS18028</name>
</gene>
<comment type="domain">
    <text evidence="4">The nitrogen atoms of the two glycine residues in the GGXR motif define the oxyanion hole, and stabilize the oxyanion that forms during the nucleophilic attack by the catalytic serine during substrate cleavage.</text>
</comment>
<feature type="domain" description="PNPLA" evidence="5">
    <location>
        <begin position="12"/>
        <end position="209"/>
    </location>
</feature>
<sequence>MAVLTGKRLTILSIDGGGVRGVIPAIMLAELESKLQDLDGAERRLVDYFDLVTGTSTGGLITAIITNPSTKDPTLSLFTAISIAATIFPQIKGPCGQLWTTITSLLGPKYKPKGLEKLLHDNLGGDLLSNALPSVIIPSFDMKLQQPVFFSSWQTNNLSGTLTSLDDSTPENMSKLMALGHKTLHDPVLECNFITGKLTVIPQAGSNLDTHHRFAGWLSEEWKACLAAA</sequence>
<dbReference type="Proteomes" id="UP001497444">
    <property type="component" value="Chromosome 4"/>
</dbReference>
<evidence type="ECO:0000256" key="3">
    <source>
        <dbReference type="PROSITE-ProRule" id="PRU01161"/>
    </source>
</evidence>
<evidence type="ECO:0000259" key="5">
    <source>
        <dbReference type="PROSITE" id="PS51635"/>
    </source>
</evidence>
<dbReference type="PANTHER" id="PTHR32176:SF92">
    <property type="entry name" value="XYLOSE ISOMERASE"/>
    <property type="match status" value="1"/>
</dbReference>
<keyword evidence="7" id="KW-1185">Reference proteome</keyword>
<comment type="similarity">
    <text evidence="1 4">Belongs to the patatin family.</text>
</comment>
<name>A0ABP0X2Q5_9BRYO</name>
<dbReference type="PROSITE" id="PS51635">
    <property type="entry name" value="PNPLA"/>
    <property type="match status" value="1"/>
</dbReference>
<dbReference type="SUPFAM" id="SSF52151">
    <property type="entry name" value="FabD/lysophospholipase-like"/>
    <property type="match status" value="1"/>
</dbReference>
<dbReference type="PANTHER" id="PTHR32176">
    <property type="entry name" value="XYLOSE ISOMERASE"/>
    <property type="match status" value="1"/>
</dbReference>
<keyword evidence="4" id="KW-0378">Hydrolase</keyword>
<comment type="function">
    <text evidence="4">Lipolytic acyl hydrolase (LAH).</text>
</comment>
<keyword evidence="4" id="KW-0442">Lipid degradation</keyword>
<proteinExistence type="inferred from homology"/>
<evidence type="ECO:0000313" key="7">
    <source>
        <dbReference type="Proteomes" id="UP001497444"/>
    </source>
</evidence>
<dbReference type="InterPro" id="IPR002641">
    <property type="entry name" value="PNPLA_dom"/>
</dbReference>
<accession>A0ABP0X2Q5</accession>
<dbReference type="InterPro" id="IPR016035">
    <property type="entry name" value="Acyl_Trfase/lysoPLipase"/>
</dbReference>
<protein>
    <recommendedName>
        <fullName evidence="4">Patatin</fullName>
        <ecNumber evidence="4">3.1.1.-</ecNumber>
    </recommendedName>
</protein>
<dbReference type="EC" id="3.1.1.-" evidence="4"/>